<sequence length="102" mass="12225">MSGQLERCESEWHELEGEFQELQETHRVYRQKLEELTALQTSCSGSINRQKKRLKDLKHTLQRYKRHASREEAELIQQMSANIKERQNVFFDMEAYLPKKNG</sequence>
<dbReference type="EMBL" id="AAGW02061428">
    <property type="status" value="NOT_ANNOTATED_CDS"/>
    <property type="molecule type" value="Genomic_DNA"/>
</dbReference>
<feature type="coiled-coil region" evidence="9">
    <location>
        <begin position="5"/>
        <end position="74"/>
    </location>
</feature>
<keyword evidence="6" id="KW-0472">Membrane</keyword>
<evidence type="ECO:0000256" key="3">
    <source>
        <dbReference type="ARBA" id="ARBA00022692"/>
    </source>
</evidence>
<evidence type="ECO:0000256" key="1">
    <source>
        <dbReference type="ARBA" id="ARBA00004473"/>
    </source>
</evidence>
<dbReference type="PaxDb" id="9986-ENSOCUP00000027055"/>
<keyword evidence="7" id="KW-0539">Nucleus</keyword>
<name>U3KP95_RABIT</name>
<keyword evidence="4" id="KW-1133">Transmembrane helix</keyword>
<dbReference type="SUPFAM" id="SSF57997">
    <property type="entry name" value="Tropomyosin"/>
    <property type="match status" value="1"/>
</dbReference>
<dbReference type="InParanoid" id="U3KP95"/>
<comment type="subcellular location">
    <subcellularLocation>
        <location evidence="1">Nucleus inner membrane</location>
        <topology evidence="1">Multi-pass membrane protein</topology>
    </subcellularLocation>
</comment>
<dbReference type="Proteomes" id="UP000001811">
    <property type="component" value="Chromosome 21"/>
</dbReference>
<evidence type="ECO:0000256" key="2">
    <source>
        <dbReference type="ARBA" id="ARBA00009700"/>
    </source>
</evidence>
<protein>
    <recommendedName>
        <fullName evidence="12">Transmembrane protein 120B</fullName>
    </recommendedName>
</protein>
<evidence type="ECO:0000313" key="10">
    <source>
        <dbReference type="Ensembl" id="ENSOCUP00000027055.2"/>
    </source>
</evidence>
<reference evidence="10 11" key="1">
    <citation type="journal article" date="2011" name="Nature">
        <title>A high-resolution map of human evolutionary constraint using 29 mammals.</title>
        <authorList>
            <person name="Lindblad-Toh K."/>
            <person name="Garber M."/>
            <person name="Zuk O."/>
            <person name="Lin M.F."/>
            <person name="Parker B.J."/>
            <person name="Washietl S."/>
            <person name="Kheradpour P."/>
            <person name="Ernst J."/>
            <person name="Jordan G."/>
            <person name="Mauceli E."/>
            <person name="Ward L.D."/>
            <person name="Lowe C.B."/>
            <person name="Holloway A.K."/>
            <person name="Clamp M."/>
            <person name="Gnerre S."/>
            <person name="Alfoldi J."/>
            <person name="Beal K."/>
            <person name="Chang J."/>
            <person name="Clawson H."/>
            <person name="Cuff J."/>
            <person name="Di Palma F."/>
            <person name="Fitzgerald S."/>
            <person name="Flicek P."/>
            <person name="Guttman M."/>
            <person name="Hubisz M.J."/>
            <person name="Jaffe D.B."/>
            <person name="Jungreis I."/>
            <person name="Kent W.J."/>
            <person name="Kostka D."/>
            <person name="Lara M."/>
            <person name="Martins A.L."/>
            <person name="Massingham T."/>
            <person name="Moltke I."/>
            <person name="Raney B.J."/>
            <person name="Rasmussen M.D."/>
            <person name="Robinson J."/>
            <person name="Stark A."/>
            <person name="Vilella A.J."/>
            <person name="Wen J."/>
            <person name="Xie X."/>
            <person name="Zody M.C."/>
            <person name="Baldwin J."/>
            <person name="Bloom T."/>
            <person name="Chin C.W."/>
            <person name="Heiman D."/>
            <person name="Nicol R."/>
            <person name="Nusbaum C."/>
            <person name="Young S."/>
            <person name="Wilkinson J."/>
            <person name="Worley K.C."/>
            <person name="Kovar C.L."/>
            <person name="Muzny D.M."/>
            <person name="Gibbs R.A."/>
            <person name="Cree A."/>
            <person name="Dihn H.H."/>
            <person name="Fowler G."/>
            <person name="Jhangiani S."/>
            <person name="Joshi V."/>
            <person name="Lee S."/>
            <person name="Lewis L.R."/>
            <person name="Nazareth L.V."/>
            <person name="Okwuonu G."/>
            <person name="Santibanez J."/>
            <person name="Warren W.C."/>
            <person name="Mardis E.R."/>
            <person name="Weinstock G.M."/>
            <person name="Wilson R.K."/>
            <person name="Delehaunty K."/>
            <person name="Dooling D."/>
            <person name="Fronik C."/>
            <person name="Fulton L."/>
            <person name="Fulton B."/>
            <person name="Graves T."/>
            <person name="Minx P."/>
            <person name="Sodergren E."/>
            <person name="Birney E."/>
            <person name="Margulies E.H."/>
            <person name="Herrero J."/>
            <person name="Green E.D."/>
            <person name="Haussler D."/>
            <person name="Siepel A."/>
            <person name="Goldman N."/>
            <person name="Pollard K.S."/>
            <person name="Pedersen J.S."/>
            <person name="Lander E.S."/>
            <person name="Kellis M."/>
        </authorList>
    </citation>
    <scope>NUCLEOTIDE SEQUENCE [LARGE SCALE GENOMIC DNA]</scope>
    <source>
        <strain evidence="10 11">Thorbecke inbred</strain>
    </source>
</reference>
<dbReference type="PANTHER" id="PTHR21433">
    <property type="entry name" value="TRANSMEMBRANE PROTEIN INDUCED BY TUMOR NECROSIS FACTOR ALPHA"/>
    <property type="match status" value="1"/>
</dbReference>
<evidence type="ECO:0000256" key="6">
    <source>
        <dbReference type="ARBA" id="ARBA00023136"/>
    </source>
</evidence>
<keyword evidence="11" id="KW-1185">Reference proteome</keyword>
<keyword evidence="3" id="KW-0812">Transmembrane</keyword>
<dbReference type="AlphaFoldDB" id="U3KP95"/>
<organism evidence="10 11">
    <name type="scientific">Oryctolagus cuniculus</name>
    <name type="common">Rabbit</name>
    <dbReference type="NCBI Taxonomy" id="9986"/>
    <lineage>
        <taxon>Eukaryota</taxon>
        <taxon>Metazoa</taxon>
        <taxon>Chordata</taxon>
        <taxon>Craniata</taxon>
        <taxon>Vertebrata</taxon>
        <taxon>Euteleostomi</taxon>
        <taxon>Mammalia</taxon>
        <taxon>Eutheria</taxon>
        <taxon>Euarchontoglires</taxon>
        <taxon>Glires</taxon>
        <taxon>Lagomorpha</taxon>
        <taxon>Leporidae</taxon>
        <taxon>Oryctolagus</taxon>
    </lineage>
</organism>
<reference evidence="10" key="3">
    <citation type="submission" date="2025-09" db="UniProtKB">
        <authorList>
            <consortium name="Ensembl"/>
        </authorList>
    </citation>
    <scope>IDENTIFICATION</scope>
    <source>
        <strain evidence="10">Thorbecke</strain>
    </source>
</reference>
<evidence type="ECO:0000256" key="9">
    <source>
        <dbReference type="SAM" id="Coils"/>
    </source>
</evidence>
<reference evidence="10" key="2">
    <citation type="submission" date="2025-08" db="UniProtKB">
        <authorList>
            <consortium name="Ensembl"/>
        </authorList>
    </citation>
    <scope>IDENTIFICATION</scope>
    <source>
        <strain evidence="10">Thorbecke</strain>
    </source>
</reference>
<proteinExistence type="inferred from homology"/>
<comment type="function">
    <text evidence="8">Necessary for efficient adipogenesis. Does not show ion channel activity.</text>
</comment>
<dbReference type="GO" id="GO:0045444">
    <property type="term" value="P:fat cell differentiation"/>
    <property type="evidence" value="ECO:0007669"/>
    <property type="project" value="TreeGrafter"/>
</dbReference>
<dbReference type="STRING" id="9986.ENSOCUP00000027055"/>
<dbReference type="PANTHER" id="PTHR21433:SF2">
    <property type="entry name" value="TRANSMEMBRANE PROTEIN 120B"/>
    <property type="match status" value="1"/>
</dbReference>
<evidence type="ECO:0000313" key="11">
    <source>
        <dbReference type="Proteomes" id="UP000001811"/>
    </source>
</evidence>
<dbReference type="GO" id="GO:0005637">
    <property type="term" value="C:nuclear inner membrane"/>
    <property type="evidence" value="ECO:0007669"/>
    <property type="project" value="UniProtKB-SubCell"/>
</dbReference>
<evidence type="ECO:0000256" key="5">
    <source>
        <dbReference type="ARBA" id="ARBA00023054"/>
    </source>
</evidence>
<evidence type="ECO:0008006" key="12">
    <source>
        <dbReference type="Google" id="ProtNLM"/>
    </source>
</evidence>
<evidence type="ECO:0000256" key="8">
    <source>
        <dbReference type="ARBA" id="ARBA00045162"/>
    </source>
</evidence>
<dbReference type="eggNOG" id="KOG4758">
    <property type="taxonomic scope" value="Eukaryota"/>
</dbReference>
<evidence type="ECO:0000256" key="7">
    <source>
        <dbReference type="ARBA" id="ARBA00023242"/>
    </source>
</evidence>
<keyword evidence="5 9" id="KW-0175">Coiled coil</keyword>
<dbReference type="GeneTree" id="ENSGT00390000007848"/>
<comment type="similarity">
    <text evidence="2">Belongs to the TMEM120 family.</text>
</comment>
<dbReference type="Bgee" id="ENSOCUG00000029701">
    <property type="expression patterns" value="Expressed in heart and 18 other cell types or tissues"/>
</dbReference>
<dbReference type="InterPro" id="IPR012926">
    <property type="entry name" value="TMEM120A/B"/>
</dbReference>
<accession>U3KP95</accession>
<dbReference type="Ensembl" id="ENSOCUT00000034006.2">
    <property type="protein sequence ID" value="ENSOCUP00000027055.2"/>
    <property type="gene ID" value="ENSOCUG00000029701.2"/>
</dbReference>
<dbReference type="Pfam" id="PF07851">
    <property type="entry name" value="TMEM120A-B"/>
    <property type="match status" value="1"/>
</dbReference>
<evidence type="ECO:0000256" key="4">
    <source>
        <dbReference type="ARBA" id="ARBA00022989"/>
    </source>
</evidence>
<dbReference type="HOGENOM" id="CLU_048749_2_0_1"/>